<name>A0A3M0CU97_9PROT</name>
<dbReference type="Gene3D" id="3.30.200.20">
    <property type="entry name" value="Phosphorylase Kinase, domain 1"/>
    <property type="match status" value="1"/>
</dbReference>
<dbReference type="Pfam" id="PF01636">
    <property type="entry name" value="APH"/>
    <property type="match status" value="1"/>
</dbReference>
<dbReference type="InterPro" id="IPR002575">
    <property type="entry name" value="Aminoglycoside_PTrfase"/>
</dbReference>
<sequence length="401" mass="44548">MSCNAGMAPLHSTLAIMTAIMPPKEDIPRVWRVTDMVRVENPGAGRQDDFLERAGWQEAGRYPLPADASFRRYVRLVSAQGTAMLVDAPKPHESLDAYLRVNRHLAGLGLRVPRIMAADEEAGLALIEDFGESTFTRLLQSGVDEICLYAQAANVLRVLHRQAAATDINRPRYDMYLLMGEAALFIDWFVPAARGHGVAADERQAYLSAWRDVLAPLARKYETFVLRDYHVDNLMIVDGADPTGPLDTRICGLLDFQDGVIGQRAYDLVSLVEDARRDVGPDVCAAVLDVYCTGLREDEKQSLFRDMRLLGAQRHAKVLGIFVRLWRRDGKPGYLRHLPRVQRLLCTALEDTCLRPVANCLKRLLPDLAEVRITAGDNPTDDTGAREQGQTPPSTASNSLS</sequence>
<dbReference type="EMBL" id="REFR01000009">
    <property type="protein sequence ID" value="RMB12060.1"/>
    <property type="molecule type" value="Genomic_DNA"/>
</dbReference>
<evidence type="ECO:0000313" key="3">
    <source>
        <dbReference type="EMBL" id="RMB12060.1"/>
    </source>
</evidence>
<dbReference type="Gene3D" id="3.90.1200.10">
    <property type="match status" value="1"/>
</dbReference>
<accession>A0A3M0CU97</accession>
<protein>
    <recommendedName>
        <fullName evidence="2">Aminoglycoside phosphotransferase domain-containing protein</fullName>
    </recommendedName>
</protein>
<evidence type="ECO:0000259" key="2">
    <source>
        <dbReference type="Pfam" id="PF01636"/>
    </source>
</evidence>
<evidence type="ECO:0000256" key="1">
    <source>
        <dbReference type="SAM" id="MobiDB-lite"/>
    </source>
</evidence>
<feature type="compositionally biased region" description="Polar residues" evidence="1">
    <location>
        <begin position="388"/>
        <end position="401"/>
    </location>
</feature>
<feature type="domain" description="Aminoglycoside phosphotransferase" evidence="2">
    <location>
        <begin position="63"/>
        <end position="296"/>
    </location>
</feature>
<dbReference type="InterPro" id="IPR011009">
    <property type="entry name" value="Kinase-like_dom_sf"/>
</dbReference>
<reference evidence="3 4" key="1">
    <citation type="submission" date="2018-10" db="EMBL/GenBank/DDBJ databases">
        <title>Genomic Encyclopedia of Archaeal and Bacterial Type Strains, Phase II (KMG-II): from individual species to whole genera.</title>
        <authorList>
            <person name="Goeker M."/>
        </authorList>
    </citation>
    <scope>NUCLEOTIDE SEQUENCE [LARGE SCALE GENOMIC DNA]</scope>
    <source>
        <strain evidence="3 4">DSM 25217</strain>
    </source>
</reference>
<keyword evidence="4" id="KW-1185">Reference proteome</keyword>
<organism evidence="3 4">
    <name type="scientific">Eilatimonas milleporae</name>
    <dbReference type="NCBI Taxonomy" id="911205"/>
    <lineage>
        <taxon>Bacteria</taxon>
        <taxon>Pseudomonadati</taxon>
        <taxon>Pseudomonadota</taxon>
        <taxon>Alphaproteobacteria</taxon>
        <taxon>Kordiimonadales</taxon>
        <taxon>Kordiimonadaceae</taxon>
        <taxon>Eilatimonas</taxon>
    </lineage>
</organism>
<gene>
    <name evidence="3" type="ORF">BXY39_0550</name>
</gene>
<dbReference type="AlphaFoldDB" id="A0A3M0CU97"/>
<evidence type="ECO:0000313" key="4">
    <source>
        <dbReference type="Proteomes" id="UP000271227"/>
    </source>
</evidence>
<comment type="caution">
    <text evidence="3">The sequence shown here is derived from an EMBL/GenBank/DDBJ whole genome shotgun (WGS) entry which is preliminary data.</text>
</comment>
<feature type="region of interest" description="Disordered" evidence="1">
    <location>
        <begin position="375"/>
        <end position="401"/>
    </location>
</feature>
<proteinExistence type="predicted"/>
<dbReference type="InParanoid" id="A0A3M0CU97"/>
<dbReference type="Proteomes" id="UP000271227">
    <property type="component" value="Unassembled WGS sequence"/>
</dbReference>
<dbReference type="SUPFAM" id="SSF56112">
    <property type="entry name" value="Protein kinase-like (PK-like)"/>
    <property type="match status" value="1"/>
</dbReference>